<keyword evidence="7" id="KW-1185">Reference proteome</keyword>
<proteinExistence type="inferred from homology"/>
<dbReference type="Gene3D" id="3.30.420.40">
    <property type="match status" value="1"/>
</dbReference>
<dbReference type="EMBL" id="JAEUBE010000087">
    <property type="protein sequence ID" value="KAH3670408.1"/>
    <property type="molecule type" value="Genomic_DNA"/>
</dbReference>
<dbReference type="GO" id="GO:0006256">
    <property type="term" value="P:UDP catabolic process"/>
    <property type="evidence" value="ECO:0007669"/>
    <property type="project" value="TreeGrafter"/>
</dbReference>
<feature type="active site" description="Proton acceptor" evidence="3">
    <location>
        <position position="190"/>
    </location>
</feature>
<reference evidence="6" key="1">
    <citation type="journal article" date="2021" name="Open Biol.">
        <title>Shared evolutionary footprints suggest mitochondrial oxidative damage underlies multiple complex I losses in fungi.</title>
        <authorList>
            <person name="Schikora-Tamarit M.A."/>
            <person name="Marcet-Houben M."/>
            <person name="Nosek J."/>
            <person name="Gabaldon T."/>
        </authorList>
    </citation>
    <scope>NUCLEOTIDE SEQUENCE</scope>
    <source>
        <strain evidence="6">CBS6075</strain>
    </source>
</reference>
<evidence type="ECO:0000313" key="7">
    <source>
        <dbReference type="Proteomes" id="UP000769157"/>
    </source>
</evidence>
<reference evidence="6" key="2">
    <citation type="submission" date="2021-01" db="EMBL/GenBank/DDBJ databases">
        <authorList>
            <person name="Schikora-Tamarit M.A."/>
        </authorList>
    </citation>
    <scope>NUCLEOTIDE SEQUENCE</scope>
    <source>
        <strain evidence="6">CBS6075</strain>
    </source>
</reference>
<gene>
    <name evidence="6" type="ORF">OGAPHI_000923</name>
</gene>
<dbReference type="GO" id="GO:0005794">
    <property type="term" value="C:Golgi apparatus"/>
    <property type="evidence" value="ECO:0007669"/>
    <property type="project" value="TreeGrafter"/>
</dbReference>
<evidence type="ECO:0000313" key="6">
    <source>
        <dbReference type="EMBL" id="KAH3670408.1"/>
    </source>
</evidence>
<dbReference type="RefSeq" id="XP_046063833.1">
    <property type="nucleotide sequence ID" value="XM_046209071.1"/>
</dbReference>
<dbReference type="AlphaFoldDB" id="A0A9P8PDS7"/>
<evidence type="ECO:0000256" key="3">
    <source>
        <dbReference type="PIRSR" id="PIRSR600407-1"/>
    </source>
</evidence>
<dbReference type="GeneID" id="70232891"/>
<evidence type="ECO:0000256" key="4">
    <source>
        <dbReference type="PIRSR" id="PIRSR600407-2"/>
    </source>
</evidence>
<dbReference type="GO" id="GO:0016020">
    <property type="term" value="C:membrane"/>
    <property type="evidence" value="ECO:0007669"/>
    <property type="project" value="TreeGrafter"/>
</dbReference>
<comment type="similarity">
    <text evidence="1 5">Belongs to the GDA1/CD39 NTPase family.</text>
</comment>
<feature type="binding site" evidence="4">
    <location>
        <begin position="219"/>
        <end position="223"/>
    </location>
    <ligand>
        <name>ATP</name>
        <dbReference type="ChEBI" id="CHEBI:30616"/>
    </ligand>
</feature>
<keyword evidence="4" id="KW-0067">ATP-binding</keyword>
<dbReference type="InterPro" id="IPR000407">
    <property type="entry name" value="GDA1_CD39_NTPase"/>
</dbReference>
<dbReference type="GO" id="GO:0046036">
    <property type="term" value="P:CTP metabolic process"/>
    <property type="evidence" value="ECO:0007669"/>
    <property type="project" value="TreeGrafter"/>
</dbReference>
<organism evidence="6 7">
    <name type="scientific">Ogataea philodendri</name>
    <dbReference type="NCBI Taxonomy" id="1378263"/>
    <lineage>
        <taxon>Eukaryota</taxon>
        <taxon>Fungi</taxon>
        <taxon>Dikarya</taxon>
        <taxon>Ascomycota</taxon>
        <taxon>Saccharomycotina</taxon>
        <taxon>Pichiomycetes</taxon>
        <taxon>Pichiales</taxon>
        <taxon>Pichiaceae</taxon>
        <taxon>Ogataea</taxon>
    </lineage>
</organism>
<evidence type="ECO:0000256" key="2">
    <source>
        <dbReference type="ARBA" id="ARBA00022801"/>
    </source>
</evidence>
<dbReference type="GO" id="GO:0017111">
    <property type="term" value="F:ribonucleoside triphosphate phosphatase activity"/>
    <property type="evidence" value="ECO:0007669"/>
    <property type="project" value="TreeGrafter"/>
</dbReference>
<comment type="caution">
    <text evidence="6">The sequence shown here is derived from an EMBL/GenBank/DDBJ whole genome shotgun (WGS) entry which is preliminary data.</text>
</comment>
<keyword evidence="4" id="KW-0547">Nucleotide-binding</keyword>
<dbReference type="PANTHER" id="PTHR11782">
    <property type="entry name" value="ADENOSINE/GUANOSINE DIPHOSPHATASE"/>
    <property type="match status" value="1"/>
</dbReference>
<evidence type="ECO:0008006" key="8">
    <source>
        <dbReference type="Google" id="ProtNLM"/>
    </source>
</evidence>
<keyword evidence="2 5" id="KW-0378">Hydrolase</keyword>
<name>A0A9P8PDS7_9ASCO</name>
<dbReference type="GO" id="GO:0004382">
    <property type="term" value="F:GDP phosphatase activity"/>
    <property type="evidence" value="ECO:0007669"/>
    <property type="project" value="TreeGrafter"/>
</dbReference>
<dbReference type="PROSITE" id="PS01238">
    <property type="entry name" value="GDA1_CD39_NTPASE"/>
    <property type="match status" value="1"/>
</dbReference>
<dbReference type="GO" id="GO:0005524">
    <property type="term" value="F:ATP binding"/>
    <property type="evidence" value="ECO:0007669"/>
    <property type="project" value="UniProtKB-KW"/>
</dbReference>
<dbReference type="Gene3D" id="3.30.420.150">
    <property type="entry name" value="Exopolyphosphatase. Domain 2"/>
    <property type="match status" value="1"/>
</dbReference>
<dbReference type="PANTHER" id="PTHR11782:SF121">
    <property type="entry name" value="NUCLEOSIDE-DIPHOSPHATASE MIG-23"/>
    <property type="match status" value="1"/>
</dbReference>
<sequence length="895" mass="101246">MMESASGYAVPVTKGVKTSGAMPIGEIVDANGIPYNYLVVVDAGSKGSRAYVYYWTSTQYLLANNQLQVADNSVRLLSRVEEDPSDLPSIQTGEKWYKKLKPGISEFRENSAHIGPKYLVYLLKKVHDIIPIEQHYRTPIFVHATAGMRLLMPNEQNEILQNICEYLQRESSLYIPDCQSHVNVIDGDVEGLYGWIALNYLTGSFSKRKQTAGLLDMGGASTQISFEPNEKEQKEHSNQLINLKLATLGQQTPDLAYNVHSNSFLGYGFSQIRLKFLRTLETKVDQEKEYLLDPCFPAKRHQTLELDGIEKHVEGTGNYEECSEKIYQLIANKCVNHEDVSACLLSDQLPEFSFSDSHFYGVSGYWDTISKLLSYNQNEEDYGKIYAYDQMAQATQKVCSSSWKVLKEYKGMSKQELEELCFKSTYLTTLLHNGFGLNKNQSDFHVNDKVNGSAFTWTLGRAVLYASDESLIEVQNFANDFVDNGKRSKVGYSHNSAPGVFVRGSENDGVPLRPAFERFESYEPPGFLKDMKQGLNYDGDVAGEIDHKPFAKEHPWVIVAIVFFVLILGMVNKSRILRLVSELVHFVTSVTQRCVYGRKGPIHWPFVTRRWYKRARSMDLDLGPVELDQIDPVDHEEEDFDWDVEDGDVLSGYEDFELSEESDDGIEHARAILVDGVDIRNPILVSTPAVAMVLNNVSDTLHWGELVVVHAVELPAEPVRFVDDIVEHDVWVVLGRLWLGQLLLGSLDGVLQARTSNLRMAFAFEFFSRYRSWIGSLSLAYSVRLSSSVPNRSFFVDRESSIKNVIYSHLSDKVNPSFGSAYSLSRVTMASSLKTHLWCWMPNTPDCAECLWWSCCFGLSLLLDTWCTYITETWSSCGMLVSSSRRTDNSNSMLL</sequence>
<evidence type="ECO:0000256" key="5">
    <source>
        <dbReference type="RuleBase" id="RU003833"/>
    </source>
</evidence>
<dbReference type="Pfam" id="PF01150">
    <property type="entry name" value="GDA1_CD39"/>
    <property type="match status" value="1"/>
</dbReference>
<dbReference type="Proteomes" id="UP000769157">
    <property type="component" value="Unassembled WGS sequence"/>
</dbReference>
<dbReference type="OrthoDB" id="6372431at2759"/>
<accession>A0A9P8PDS7</accession>
<protein>
    <recommendedName>
        <fullName evidence="8">Golgi apyrase</fullName>
    </recommendedName>
</protein>
<dbReference type="GO" id="GO:0045134">
    <property type="term" value="F:UDP phosphatase activity"/>
    <property type="evidence" value="ECO:0007669"/>
    <property type="project" value="TreeGrafter"/>
</dbReference>
<evidence type="ECO:0000256" key="1">
    <source>
        <dbReference type="ARBA" id="ARBA00009283"/>
    </source>
</evidence>